<dbReference type="InterPro" id="IPR037401">
    <property type="entry name" value="SnoaL-like"/>
</dbReference>
<protein>
    <recommendedName>
        <fullName evidence="1">SnoaL-like domain-containing protein</fullName>
    </recommendedName>
</protein>
<dbReference type="HOGENOM" id="CLU_135625_1_0_6"/>
<evidence type="ECO:0000259" key="1">
    <source>
        <dbReference type="Pfam" id="PF12680"/>
    </source>
</evidence>
<dbReference type="InterPro" id="IPR032710">
    <property type="entry name" value="NTF2-like_dom_sf"/>
</dbReference>
<dbReference type="EMBL" id="ATDT01000038">
    <property type="protein sequence ID" value="EPF12890.1"/>
    <property type="molecule type" value="Genomic_DNA"/>
</dbReference>
<dbReference type="AlphaFoldDB" id="S3III4"/>
<comment type="caution">
    <text evidence="2">The sequence shown here is derived from an EMBL/GenBank/DDBJ whole genome shotgun (WGS) entry which is preliminary data.</text>
</comment>
<evidence type="ECO:0000313" key="3">
    <source>
        <dbReference type="Proteomes" id="UP000014585"/>
    </source>
</evidence>
<dbReference type="Pfam" id="PF12680">
    <property type="entry name" value="SnoaL_2"/>
    <property type="match status" value="1"/>
</dbReference>
<sequence length="151" mass="16982">MCIAKGNKDENGFLAVNPAIAHNNDNALTTRNFSLIRKKSMSVAEPVIRQYEAYNAHDLEAFAACFSEDFIAYRPPAAAPSLEGRDALYAFYKEHRFNNPALRAEIISRTTLGNKVFDHEKIYGLSEEPIESIAVFEVENGLIKTAWFFFG</sequence>
<evidence type="ECO:0000313" key="2">
    <source>
        <dbReference type="EMBL" id="EPF12890.1"/>
    </source>
</evidence>
<proteinExistence type="predicted"/>
<dbReference type="PATRIC" id="fig|566551.4.peg.4109"/>
<dbReference type="SUPFAM" id="SSF54427">
    <property type="entry name" value="NTF2-like"/>
    <property type="match status" value="1"/>
</dbReference>
<dbReference type="Proteomes" id="UP000014585">
    <property type="component" value="Unassembled WGS sequence"/>
</dbReference>
<accession>S3III4</accession>
<gene>
    <name evidence="2" type="ORF">HMPREF0201_04493</name>
</gene>
<dbReference type="STRING" id="566551.HMPREF0201_04493"/>
<feature type="domain" description="SnoaL-like" evidence="1">
    <location>
        <begin position="48"/>
        <end position="144"/>
    </location>
</feature>
<name>S3III4_9ENTR</name>
<organism evidence="2 3">
    <name type="scientific">Cedecea davisae DSM 4568</name>
    <dbReference type="NCBI Taxonomy" id="566551"/>
    <lineage>
        <taxon>Bacteria</taxon>
        <taxon>Pseudomonadati</taxon>
        <taxon>Pseudomonadota</taxon>
        <taxon>Gammaproteobacteria</taxon>
        <taxon>Enterobacterales</taxon>
        <taxon>Enterobacteriaceae</taxon>
        <taxon>Cedecea</taxon>
    </lineage>
</organism>
<reference evidence="2 3" key="1">
    <citation type="submission" date="2013-04" db="EMBL/GenBank/DDBJ databases">
        <authorList>
            <person name="Weinstock G."/>
            <person name="Sodergren E."/>
            <person name="Lobos E.A."/>
            <person name="Fulton L."/>
            <person name="Fulton R."/>
            <person name="Courtney L."/>
            <person name="Fronick C."/>
            <person name="O'Laughlin M."/>
            <person name="Godfrey J."/>
            <person name="Wilson R.M."/>
            <person name="Miner T."/>
            <person name="Farmer C."/>
            <person name="Delehaunty K."/>
            <person name="Cordes M."/>
            <person name="Minx P."/>
            <person name="Tomlinson C."/>
            <person name="Chen J."/>
            <person name="Wollam A."/>
            <person name="Pepin K.H."/>
            <person name="Palsikar V.B."/>
            <person name="Zhang X."/>
            <person name="Suruliraj S."/>
            <person name="Perna N.T."/>
            <person name="Plunkett G."/>
            <person name="Warren W."/>
            <person name="Mitreva M."/>
            <person name="Mardis E.R."/>
            <person name="Wilson R.K."/>
        </authorList>
    </citation>
    <scope>NUCLEOTIDE SEQUENCE [LARGE SCALE GENOMIC DNA]</scope>
    <source>
        <strain evidence="2 3">DSM 4568</strain>
    </source>
</reference>
<dbReference type="Gene3D" id="3.10.450.50">
    <property type="match status" value="1"/>
</dbReference>